<name>A0A9K3MYZ9_HELAN</name>
<reference evidence="2" key="2">
    <citation type="submission" date="2020-06" db="EMBL/GenBank/DDBJ databases">
        <title>Helianthus annuus Genome sequencing and assembly Release 2.</title>
        <authorList>
            <person name="Gouzy J."/>
            <person name="Langlade N."/>
            <person name="Munos S."/>
        </authorList>
    </citation>
    <scope>NUCLEOTIDE SEQUENCE</scope>
    <source>
        <tissue evidence="2">Leaves</tissue>
    </source>
</reference>
<organism evidence="2 3">
    <name type="scientific">Helianthus annuus</name>
    <name type="common">Common sunflower</name>
    <dbReference type="NCBI Taxonomy" id="4232"/>
    <lineage>
        <taxon>Eukaryota</taxon>
        <taxon>Viridiplantae</taxon>
        <taxon>Streptophyta</taxon>
        <taxon>Embryophyta</taxon>
        <taxon>Tracheophyta</taxon>
        <taxon>Spermatophyta</taxon>
        <taxon>Magnoliopsida</taxon>
        <taxon>eudicotyledons</taxon>
        <taxon>Gunneridae</taxon>
        <taxon>Pentapetalae</taxon>
        <taxon>asterids</taxon>
        <taxon>campanulids</taxon>
        <taxon>Asterales</taxon>
        <taxon>Asteraceae</taxon>
        <taxon>Asteroideae</taxon>
        <taxon>Heliantheae alliance</taxon>
        <taxon>Heliantheae</taxon>
        <taxon>Helianthus</taxon>
    </lineage>
</organism>
<dbReference type="Proteomes" id="UP000215914">
    <property type="component" value="Unassembled WGS sequence"/>
</dbReference>
<reference evidence="2" key="1">
    <citation type="journal article" date="2017" name="Nature">
        <title>The sunflower genome provides insights into oil metabolism, flowering and Asterid evolution.</title>
        <authorList>
            <person name="Badouin H."/>
            <person name="Gouzy J."/>
            <person name="Grassa C.J."/>
            <person name="Murat F."/>
            <person name="Staton S.E."/>
            <person name="Cottret L."/>
            <person name="Lelandais-Briere C."/>
            <person name="Owens G.L."/>
            <person name="Carrere S."/>
            <person name="Mayjonade B."/>
            <person name="Legrand L."/>
            <person name="Gill N."/>
            <person name="Kane N.C."/>
            <person name="Bowers J.E."/>
            <person name="Hubner S."/>
            <person name="Bellec A."/>
            <person name="Berard A."/>
            <person name="Berges H."/>
            <person name="Blanchet N."/>
            <person name="Boniface M.C."/>
            <person name="Brunel D."/>
            <person name="Catrice O."/>
            <person name="Chaidir N."/>
            <person name="Claudel C."/>
            <person name="Donnadieu C."/>
            <person name="Faraut T."/>
            <person name="Fievet G."/>
            <person name="Helmstetter N."/>
            <person name="King M."/>
            <person name="Knapp S.J."/>
            <person name="Lai Z."/>
            <person name="Le Paslier M.C."/>
            <person name="Lippi Y."/>
            <person name="Lorenzon L."/>
            <person name="Mandel J.R."/>
            <person name="Marage G."/>
            <person name="Marchand G."/>
            <person name="Marquand E."/>
            <person name="Bret-Mestries E."/>
            <person name="Morien E."/>
            <person name="Nambeesan S."/>
            <person name="Nguyen T."/>
            <person name="Pegot-Espagnet P."/>
            <person name="Pouilly N."/>
            <person name="Raftis F."/>
            <person name="Sallet E."/>
            <person name="Schiex T."/>
            <person name="Thomas J."/>
            <person name="Vandecasteele C."/>
            <person name="Vares D."/>
            <person name="Vear F."/>
            <person name="Vautrin S."/>
            <person name="Crespi M."/>
            <person name="Mangin B."/>
            <person name="Burke J.M."/>
            <person name="Salse J."/>
            <person name="Munos S."/>
            <person name="Vincourt P."/>
            <person name="Rieseberg L.H."/>
            <person name="Langlade N.B."/>
        </authorList>
    </citation>
    <scope>NUCLEOTIDE SEQUENCE</scope>
    <source>
        <tissue evidence="2">Leaves</tissue>
    </source>
</reference>
<feature type="region of interest" description="Disordered" evidence="1">
    <location>
        <begin position="26"/>
        <end position="58"/>
    </location>
</feature>
<evidence type="ECO:0000313" key="3">
    <source>
        <dbReference type="Proteomes" id="UP000215914"/>
    </source>
</evidence>
<feature type="compositionally biased region" description="Low complexity" evidence="1">
    <location>
        <begin position="39"/>
        <end position="52"/>
    </location>
</feature>
<protein>
    <submittedName>
        <fullName evidence="2">Uncharacterized protein</fullName>
    </submittedName>
</protein>
<proteinExistence type="predicted"/>
<comment type="caution">
    <text evidence="2">The sequence shown here is derived from an EMBL/GenBank/DDBJ whole genome shotgun (WGS) entry which is preliminary data.</text>
</comment>
<dbReference type="AlphaFoldDB" id="A0A9K3MYZ9"/>
<dbReference type="EMBL" id="MNCJ02000326">
    <property type="protein sequence ID" value="KAF5780921.1"/>
    <property type="molecule type" value="Genomic_DNA"/>
</dbReference>
<sequence>MATLHHPSPIRSSVISGEKYVNLLGDLPSPSPSPRLKRVSSSLVRRNSSRELVAPRRRRASKEIIRRALTPPARKPTRRWLDFRPTPSRLSVMSMVA</sequence>
<evidence type="ECO:0000256" key="1">
    <source>
        <dbReference type="SAM" id="MobiDB-lite"/>
    </source>
</evidence>
<gene>
    <name evidence="2" type="ORF">HanXRQr2_Chr11g0477481</name>
</gene>
<accession>A0A9K3MYZ9</accession>
<evidence type="ECO:0000313" key="2">
    <source>
        <dbReference type="EMBL" id="KAF5780921.1"/>
    </source>
</evidence>
<dbReference type="Gramene" id="mRNA:HanXRQr2_Chr11g0477481">
    <property type="protein sequence ID" value="CDS:HanXRQr2_Chr11g0477481.1"/>
    <property type="gene ID" value="HanXRQr2_Chr11g0477481"/>
</dbReference>
<keyword evidence="3" id="KW-1185">Reference proteome</keyword>